<dbReference type="OrthoDB" id="9811721at2"/>
<dbReference type="AlphaFoldDB" id="A0A161LFP4"/>
<dbReference type="EMBL" id="BDCR01000004">
    <property type="protein sequence ID" value="GAT63975.1"/>
    <property type="molecule type" value="Genomic_DNA"/>
</dbReference>
<evidence type="ECO:0000256" key="6">
    <source>
        <dbReference type="ARBA" id="ARBA00022989"/>
    </source>
</evidence>
<evidence type="ECO:0000256" key="4">
    <source>
        <dbReference type="ARBA" id="ARBA00022475"/>
    </source>
</evidence>
<proteinExistence type="inferred from homology"/>
<feature type="transmembrane region" description="Helical" evidence="8">
    <location>
        <begin position="194"/>
        <end position="220"/>
    </location>
</feature>
<protein>
    <submittedName>
        <fullName evidence="9">Iron complex transport system permease protein</fullName>
    </submittedName>
</protein>
<keyword evidence="3" id="KW-0813">Transport</keyword>
<reference evidence="10" key="1">
    <citation type="submission" date="2016-04" db="EMBL/GenBank/DDBJ databases">
        <title>Draft genome sequence of Paludibacter jiangxiensis strain NM7.</title>
        <authorList>
            <person name="Qiu Y."/>
            <person name="Matsuura N."/>
            <person name="Ohashi A."/>
            <person name="Tourlousse M.D."/>
            <person name="Sekiguchi Y."/>
        </authorList>
    </citation>
    <scope>NUCLEOTIDE SEQUENCE [LARGE SCALE GENOMIC DNA]</scope>
    <source>
        <strain evidence="10">NM7</strain>
    </source>
</reference>
<comment type="subcellular location">
    <subcellularLocation>
        <location evidence="1">Cell membrane</location>
        <topology evidence="1">Multi-pass membrane protein</topology>
    </subcellularLocation>
</comment>
<dbReference type="GO" id="GO:0033214">
    <property type="term" value="P:siderophore-iron import into cell"/>
    <property type="evidence" value="ECO:0007669"/>
    <property type="project" value="TreeGrafter"/>
</dbReference>
<dbReference type="Pfam" id="PF01032">
    <property type="entry name" value="FecCD"/>
    <property type="match status" value="1"/>
</dbReference>
<name>A0A161LFP4_9BACT</name>
<feature type="transmembrane region" description="Helical" evidence="8">
    <location>
        <begin position="59"/>
        <end position="79"/>
    </location>
</feature>
<keyword evidence="4" id="KW-1003">Cell membrane</keyword>
<feature type="transmembrane region" description="Helical" evidence="8">
    <location>
        <begin position="241"/>
        <end position="266"/>
    </location>
</feature>
<accession>A0A161LFP4</accession>
<dbReference type="CDD" id="cd06550">
    <property type="entry name" value="TM_ABC_iron-siderophores_like"/>
    <property type="match status" value="1"/>
</dbReference>
<dbReference type="Gene3D" id="1.10.3470.10">
    <property type="entry name" value="ABC transporter involved in vitamin B12 uptake, BtuC"/>
    <property type="match status" value="1"/>
</dbReference>
<dbReference type="STRING" id="681398.PJIAN_4518"/>
<evidence type="ECO:0000256" key="3">
    <source>
        <dbReference type="ARBA" id="ARBA00022448"/>
    </source>
</evidence>
<evidence type="ECO:0000256" key="1">
    <source>
        <dbReference type="ARBA" id="ARBA00004651"/>
    </source>
</evidence>
<dbReference type="GO" id="GO:0022857">
    <property type="term" value="F:transmembrane transporter activity"/>
    <property type="evidence" value="ECO:0007669"/>
    <property type="project" value="InterPro"/>
</dbReference>
<feature type="transmembrane region" description="Helical" evidence="8">
    <location>
        <begin position="311"/>
        <end position="328"/>
    </location>
</feature>
<reference evidence="10" key="2">
    <citation type="journal article" date="2017" name="Genome Announc.">
        <title>Draft genome sequence of Paludibacter jiangxiensis NM7(T), a propionate-producing fermentative bacterium.</title>
        <authorList>
            <person name="Qiu Y.-L."/>
            <person name="Tourlousse D.M."/>
            <person name="Matsuura N."/>
            <person name="Ohashi A."/>
            <person name="Sekiguchi Y."/>
        </authorList>
    </citation>
    <scope>NUCLEOTIDE SEQUENCE [LARGE SCALE GENOMIC DNA]</scope>
    <source>
        <strain evidence="10">NM7</strain>
    </source>
</reference>
<dbReference type="InterPro" id="IPR037294">
    <property type="entry name" value="ABC_BtuC-like"/>
</dbReference>
<dbReference type="SUPFAM" id="SSF81345">
    <property type="entry name" value="ABC transporter involved in vitamin B12 uptake, BtuC"/>
    <property type="match status" value="1"/>
</dbReference>
<evidence type="ECO:0000256" key="5">
    <source>
        <dbReference type="ARBA" id="ARBA00022692"/>
    </source>
</evidence>
<comment type="similarity">
    <text evidence="2">Belongs to the binding-protein-dependent transport system permease family. FecCD subfamily.</text>
</comment>
<evidence type="ECO:0000256" key="8">
    <source>
        <dbReference type="SAM" id="Phobius"/>
    </source>
</evidence>
<dbReference type="FunFam" id="1.10.3470.10:FF:000001">
    <property type="entry name" value="Vitamin B12 ABC transporter permease BtuC"/>
    <property type="match status" value="1"/>
</dbReference>
<dbReference type="PANTHER" id="PTHR30472:SF67">
    <property type="entry name" value="PERMEASE OF ABC TRANSPORTER-RELATED"/>
    <property type="match status" value="1"/>
</dbReference>
<keyword evidence="5 8" id="KW-0812">Transmembrane</keyword>
<feature type="transmembrane region" description="Helical" evidence="8">
    <location>
        <begin position="118"/>
        <end position="138"/>
    </location>
</feature>
<feature type="transmembrane region" description="Helical" evidence="8">
    <location>
        <begin position="278"/>
        <end position="299"/>
    </location>
</feature>
<feature type="transmembrane region" description="Helical" evidence="8">
    <location>
        <begin position="150"/>
        <end position="174"/>
    </location>
</feature>
<comment type="caution">
    <text evidence="9">The sequence shown here is derived from an EMBL/GenBank/DDBJ whole genome shotgun (WGS) entry which is preliminary data.</text>
</comment>
<organism evidence="9 10">
    <name type="scientific">Paludibacter jiangxiensis</name>
    <dbReference type="NCBI Taxonomy" id="681398"/>
    <lineage>
        <taxon>Bacteria</taxon>
        <taxon>Pseudomonadati</taxon>
        <taxon>Bacteroidota</taxon>
        <taxon>Bacteroidia</taxon>
        <taxon>Bacteroidales</taxon>
        <taxon>Paludibacteraceae</taxon>
        <taxon>Paludibacter</taxon>
    </lineage>
</organism>
<dbReference type="PANTHER" id="PTHR30472">
    <property type="entry name" value="FERRIC ENTEROBACTIN TRANSPORT SYSTEM PERMEASE PROTEIN"/>
    <property type="match status" value="1"/>
</dbReference>
<keyword evidence="7 8" id="KW-0472">Membrane</keyword>
<dbReference type="InterPro" id="IPR000522">
    <property type="entry name" value="ABC_transptr_permease_BtuC"/>
</dbReference>
<keyword evidence="6 8" id="KW-1133">Transmembrane helix</keyword>
<evidence type="ECO:0000313" key="9">
    <source>
        <dbReference type="EMBL" id="GAT63975.1"/>
    </source>
</evidence>
<evidence type="ECO:0000256" key="7">
    <source>
        <dbReference type="ARBA" id="ARBA00023136"/>
    </source>
</evidence>
<keyword evidence="10" id="KW-1185">Reference proteome</keyword>
<evidence type="ECO:0000256" key="2">
    <source>
        <dbReference type="ARBA" id="ARBA00007935"/>
    </source>
</evidence>
<dbReference type="RefSeq" id="WP_068705657.1">
    <property type="nucleotide sequence ID" value="NZ_BDCR01000004.1"/>
</dbReference>
<feature type="transmembrane region" description="Helical" evidence="8">
    <location>
        <begin position="91"/>
        <end position="112"/>
    </location>
</feature>
<evidence type="ECO:0000313" key="10">
    <source>
        <dbReference type="Proteomes" id="UP000076586"/>
    </source>
</evidence>
<dbReference type="GO" id="GO:0005886">
    <property type="term" value="C:plasma membrane"/>
    <property type="evidence" value="ECO:0007669"/>
    <property type="project" value="UniProtKB-SubCell"/>
</dbReference>
<sequence>MKIFKLYRVGFLVLLLVLLVVASVWSLLSGDINISWKQLPYVLQHADSMEYSVLMNLRVPRLLLAFAVGASLSLSGVILQGIYRNPLVEPFTLGISGGASLGVALMIVLGTAFSLGGLLLPVAGFAGAFVTIFLVYVLGMGKSAANINRMLLTGVMISFVCSSLLMFLLSISTAEDMHNIIFWTMGSLEQPDVRLIRLMLFGSIGVFLLTHLFAHALNALRLGEDEAIHLGINVKLTIRVLFVLASLLTGLCVSIAGIIGFVGLVIPHLMRRAVGSDYRILLSASFLGGGLFLIVCDVLARTLIAPNELPVGVLTGITGGVLFIILLSRKGSAWKK</sequence>
<dbReference type="Proteomes" id="UP000076586">
    <property type="component" value="Unassembled WGS sequence"/>
</dbReference>
<gene>
    <name evidence="9" type="ORF">PJIAN_4518</name>
</gene>